<keyword evidence="9" id="KW-0862">Zinc</keyword>
<dbReference type="CDD" id="cd20354">
    <property type="entry name" value="Rcat_RBR_RNF14"/>
    <property type="match status" value="1"/>
</dbReference>
<comment type="catalytic activity">
    <reaction evidence="1">
        <text>[E2 ubiquitin-conjugating enzyme]-S-ubiquitinyl-L-cysteine + [acceptor protein]-L-lysine = [E2 ubiquitin-conjugating enzyme]-L-cysteine + [acceptor protein]-N(6)-ubiquitinyl-L-lysine.</text>
        <dbReference type="EC" id="2.3.2.31"/>
    </reaction>
</comment>
<dbReference type="Proteomes" id="UP000271087">
    <property type="component" value="Unassembled WGS sequence"/>
</dbReference>
<dbReference type="SUPFAM" id="SSF57850">
    <property type="entry name" value="RING/U-box"/>
    <property type="match status" value="2"/>
</dbReference>
<dbReference type="PROSITE" id="PS51873">
    <property type="entry name" value="TRIAD"/>
    <property type="match status" value="1"/>
</dbReference>
<evidence type="ECO:0000313" key="13">
    <source>
        <dbReference type="Proteomes" id="UP000271087"/>
    </source>
</evidence>
<dbReference type="OrthoDB" id="69641at2759"/>
<dbReference type="STRING" id="42157.A0A182DZN7"/>
<dbReference type="Pfam" id="PF01485">
    <property type="entry name" value="IBR"/>
    <property type="match status" value="1"/>
</dbReference>
<dbReference type="PROSITE" id="PS50908">
    <property type="entry name" value="RWD"/>
    <property type="match status" value="1"/>
</dbReference>
<evidence type="ECO:0000259" key="10">
    <source>
        <dbReference type="PROSITE" id="PS50908"/>
    </source>
</evidence>
<evidence type="ECO:0000256" key="9">
    <source>
        <dbReference type="ARBA" id="ARBA00022833"/>
    </source>
</evidence>
<comment type="pathway">
    <text evidence="2">Protein modification; protein ubiquitination.</text>
</comment>
<dbReference type="InterPro" id="IPR006575">
    <property type="entry name" value="RWD_dom"/>
</dbReference>
<evidence type="ECO:0000256" key="8">
    <source>
        <dbReference type="ARBA" id="ARBA00022786"/>
    </source>
</evidence>
<keyword evidence="6" id="KW-0677">Repeat</keyword>
<feature type="domain" description="RWD" evidence="10">
    <location>
        <begin position="14"/>
        <end position="136"/>
    </location>
</feature>
<dbReference type="AlphaFoldDB" id="A0A182DZN7"/>
<dbReference type="SMART" id="SM00647">
    <property type="entry name" value="IBR"/>
    <property type="match status" value="2"/>
</dbReference>
<keyword evidence="4" id="KW-0808">Transferase</keyword>
<keyword evidence="8" id="KW-0833">Ubl conjugation pathway</keyword>
<name>A0A182DZN7_ONCOC</name>
<reference evidence="12 13" key="2">
    <citation type="submission" date="2018-08" db="EMBL/GenBank/DDBJ databases">
        <authorList>
            <person name="Laetsch R D."/>
            <person name="Stevens L."/>
            <person name="Kumar S."/>
            <person name="Blaxter L. M."/>
        </authorList>
    </citation>
    <scope>NUCLEOTIDE SEQUENCE [LARGE SCALE GENOMIC DNA]</scope>
</reference>
<gene>
    <name evidence="12" type="ORF">NOO_LOCUS1152</name>
</gene>
<evidence type="ECO:0000256" key="3">
    <source>
        <dbReference type="ARBA" id="ARBA00012251"/>
    </source>
</evidence>
<accession>A0A182DZN7</accession>
<dbReference type="InterPro" id="IPR047548">
    <property type="entry name" value="Rcat_RBR_RNF14"/>
</dbReference>
<feature type="domain" description="RING-type" evidence="11">
    <location>
        <begin position="143"/>
        <end position="390"/>
    </location>
</feature>
<dbReference type="GO" id="GO:0016567">
    <property type="term" value="P:protein ubiquitination"/>
    <property type="evidence" value="ECO:0007669"/>
    <property type="project" value="InterPro"/>
</dbReference>
<dbReference type="InterPro" id="IPR002867">
    <property type="entry name" value="IBR_dom"/>
</dbReference>
<dbReference type="PANTHER" id="PTHR11685">
    <property type="entry name" value="RBR FAMILY RING FINGER AND IBR DOMAIN-CONTAINING"/>
    <property type="match status" value="1"/>
</dbReference>
<evidence type="ECO:0000259" key="11">
    <source>
        <dbReference type="PROSITE" id="PS51873"/>
    </source>
</evidence>
<dbReference type="CDD" id="cd20341">
    <property type="entry name" value="BRcat_RBR_RNF14"/>
    <property type="match status" value="1"/>
</dbReference>
<dbReference type="Gene3D" id="2.20.25.20">
    <property type="match status" value="1"/>
</dbReference>
<dbReference type="Gene3D" id="3.10.110.10">
    <property type="entry name" value="Ubiquitin Conjugating Enzyme"/>
    <property type="match status" value="1"/>
</dbReference>
<evidence type="ECO:0000313" key="14">
    <source>
        <dbReference type="WBParaSite" id="nOo.2.0.1.t01152-RA"/>
    </source>
</evidence>
<keyword evidence="5" id="KW-0479">Metal-binding</keyword>
<dbReference type="InterPro" id="IPR016135">
    <property type="entry name" value="UBQ-conjugating_enzyme/RWD"/>
</dbReference>
<evidence type="ECO:0000256" key="7">
    <source>
        <dbReference type="ARBA" id="ARBA00022771"/>
    </source>
</evidence>
<dbReference type="CDD" id="cd23820">
    <property type="entry name" value="RWD_RNF14"/>
    <property type="match status" value="1"/>
</dbReference>
<dbReference type="GO" id="GO:0061630">
    <property type="term" value="F:ubiquitin protein ligase activity"/>
    <property type="evidence" value="ECO:0007669"/>
    <property type="project" value="UniProtKB-EC"/>
</dbReference>
<keyword evidence="13" id="KW-1185">Reference proteome</keyword>
<sequence>MDVAYNADRKDQLNEVQALESIYSDTPEWFSYTIDSDSQITGSLTVVLSKIEDGIAVHAGEKIVHVHHIPPLLLCFTFPQDYPSHSMPLFSLHASWLDSIARHRLMEILIDSWTSHLGMPILFTWGELLKEEAMQIVLSQTNIDLNKIISEENEAPAVRNESTELLKIFVEFNDRATRNDFESKWYDCEIWQFQCLNTGCDSPATQTQIRQVLTDEEFEVYEQRLLEGALDLMSDVVTCPRISCQAPVIVDNSDHSNLASCSLCHYSFCILCKKTYHGIESCSLTEEFKRKLMSQIETATPAQLEEIDRKFGKKQLEQLLETLKSEKWIRCNSKPCPSCQAKIEKGSGCNKITCIKCGHCFCWLCGNVLNKKDPYSHFSTPGLGSCYNRLFEGVIEEDWLA</sequence>
<dbReference type="Pfam" id="PF05773">
    <property type="entry name" value="RWD"/>
    <property type="match status" value="1"/>
</dbReference>
<evidence type="ECO:0000313" key="12">
    <source>
        <dbReference type="EMBL" id="VDK63565.1"/>
    </source>
</evidence>
<dbReference type="WBParaSite" id="nOo.2.0.1.t01152-RA">
    <property type="protein sequence ID" value="nOo.2.0.1.t01152-RA"/>
    <property type="gene ID" value="nOo.2.0.1.g01152"/>
</dbReference>
<evidence type="ECO:0000256" key="4">
    <source>
        <dbReference type="ARBA" id="ARBA00022679"/>
    </source>
</evidence>
<dbReference type="SMART" id="SM00591">
    <property type="entry name" value="RWD"/>
    <property type="match status" value="1"/>
</dbReference>
<evidence type="ECO:0000256" key="2">
    <source>
        <dbReference type="ARBA" id="ARBA00004906"/>
    </source>
</evidence>
<protein>
    <recommendedName>
        <fullName evidence="3">RBR-type E3 ubiquitin transferase</fullName>
        <ecNumber evidence="3">2.3.2.31</ecNumber>
    </recommendedName>
</protein>
<dbReference type="InterPro" id="IPR031127">
    <property type="entry name" value="E3_UB_ligase_RBR"/>
</dbReference>
<evidence type="ECO:0000256" key="1">
    <source>
        <dbReference type="ARBA" id="ARBA00001798"/>
    </source>
</evidence>
<evidence type="ECO:0000256" key="5">
    <source>
        <dbReference type="ARBA" id="ARBA00022723"/>
    </source>
</evidence>
<dbReference type="InterPro" id="IPR044066">
    <property type="entry name" value="TRIAD_supradom"/>
</dbReference>
<evidence type="ECO:0000256" key="6">
    <source>
        <dbReference type="ARBA" id="ARBA00022737"/>
    </source>
</evidence>
<dbReference type="GO" id="GO:0008270">
    <property type="term" value="F:zinc ion binding"/>
    <property type="evidence" value="ECO:0007669"/>
    <property type="project" value="UniProtKB-KW"/>
</dbReference>
<dbReference type="SUPFAM" id="SSF54495">
    <property type="entry name" value="UBC-like"/>
    <property type="match status" value="1"/>
</dbReference>
<reference evidence="14" key="1">
    <citation type="submission" date="2016-06" db="UniProtKB">
        <authorList>
            <consortium name="WormBaseParasite"/>
        </authorList>
    </citation>
    <scope>IDENTIFICATION</scope>
</reference>
<proteinExistence type="predicted"/>
<dbReference type="Gene3D" id="1.20.120.1750">
    <property type="match status" value="1"/>
</dbReference>
<keyword evidence="7" id="KW-0863">Zinc-finger</keyword>
<dbReference type="EMBL" id="UYRW01000136">
    <property type="protein sequence ID" value="VDK63565.1"/>
    <property type="molecule type" value="Genomic_DNA"/>
</dbReference>
<dbReference type="EC" id="2.3.2.31" evidence="3"/>
<dbReference type="Pfam" id="PF26200">
    <property type="entry name" value="Rcat_RNF216"/>
    <property type="match status" value="1"/>
</dbReference>
<organism evidence="14">
    <name type="scientific">Onchocerca ochengi</name>
    <name type="common">Filarial nematode worm</name>
    <dbReference type="NCBI Taxonomy" id="42157"/>
    <lineage>
        <taxon>Eukaryota</taxon>
        <taxon>Metazoa</taxon>
        <taxon>Ecdysozoa</taxon>
        <taxon>Nematoda</taxon>
        <taxon>Chromadorea</taxon>
        <taxon>Rhabditida</taxon>
        <taxon>Spirurina</taxon>
        <taxon>Spiruromorpha</taxon>
        <taxon>Filarioidea</taxon>
        <taxon>Onchocercidae</taxon>
        <taxon>Onchocerca</taxon>
    </lineage>
</organism>